<proteinExistence type="predicted"/>
<accession>A0ABN9SU62</accession>
<sequence>MPMEKPADASAGARPCTSTRCGASSPPRRTRRAATRTRASSSPGHGARPPPRRGSRLARRPPPRRRLVDEATDVGTGLCVGVCVGPALDKGGLLYCSPINSVTPHWPRFLSRPPLLRPPLDFLFFFVLEAGPPHSATE</sequence>
<feature type="region of interest" description="Disordered" evidence="1">
    <location>
        <begin position="1"/>
        <end position="70"/>
    </location>
</feature>
<dbReference type="EMBL" id="CAUYUJ010013336">
    <property type="protein sequence ID" value="CAK0836034.1"/>
    <property type="molecule type" value="Genomic_DNA"/>
</dbReference>
<evidence type="ECO:0000313" key="3">
    <source>
        <dbReference type="Proteomes" id="UP001189429"/>
    </source>
</evidence>
<evidence type="ECO:0000313" key="2">
    <source>
        <dbReference type="EMBL" id="CAK0836034.1"/>
    </source>
</evidence>
<comment type="caution">
    <text evidence="2">The sequence shown here is derived from an EMBL/GenBank/DDBJ whole genome shotgun (WGS) entry which is preliminary data.</text>
</comment>
<name>A0ABN9SU62_9DINO</name>
<keyword evidence="3" id="KW-1185">Reference proteome</keyword>
<evidence type="ECO:0000256" key="1">
    <source>
        <dbReference type="SAM" id="MobiDB-lite"/>
    </source>
</evidence>
<protein>
    <submittedName>
        <fullName evidence="2">Uncharacterized protein</fullName>
    </submittedName>
</protein>
<organism evidence="2 3">
    <name type="scientific">Prorocentrum cordatum</name>
    <dbReference type="NCBI Taxonomy" id="2364126"/>
    <lineage>
        <taxon>Eukaryota</taxon>
        <taxon>Sar</taxon>
        <taxon>Alveolata</taxon>
        <taxon>Dinophyceae</taxon>
        <taxon>Prorocentrales</taxon>
        <taxon>Prorocentraceae</taxon>
        <taxon>Prorocentrum</taxon>
    </lineage>
</organism>
<feature type="compositionally biased region" description="Basic residues" evidence="1">
    <location>
        <begin position="50"/>
        <end position="65"/>
    </location>
</feature>
<reference evidence="2" key="1">
    <citation type="submission" date="2023-10" db="EMBL/GenBank/DDBJ databases">
        <authorList>
            <person name="Chen Y."/>
            <person name="Shah S."/>
            <person name="Dougan E. K."/>
            <person name="Thang M."/>
            <person name="Chan C."/>
        </authorList>
    </citation>
    <scope>NUCLEOTIDE SEQUENCE [LARGE SCALE GENOMIC DNA]</scope>
</reference>
<feature type="compositionally biased region" description="Low complexity" evidence="1">
    <location>
        <begin position="36"/>
        <end position="47"/>
    </location>
</feature>
<gene>
    <name evidence="2" type="ORF">PCOR1329_LOCUS32661</name>
</gene>
<dbReference type="Proteomes" id="UP001189429">
    <property type="component" value="Unassembled WGS sequence"/>
</dbReference>